<reference evidence="2" key="1">
    <citation type="submission" date="2016-11" db="UniProtKB">
        <authorList>
            <consortium name="WormBaseParasite"/>
        </authorList>
    </citation>
    <scope>IDENTIFICATION</scope>
</reference>
<accession>A0A1I8AI63</accession>
<dbReference type="Proteomes" id="UP000095287">
    <property type="component" value="Unplaced"/>
</dbReference>
<organism evidence="1 2">
    <name type="scientific">Steinernema glaseri</name>
    <dbReference type="NCBI Taxonomy" id="37863"/>
    <lineage>
        <taxon>Eukaryota</taxon>
        <taxon>Metazoa</taxon>
        <taxon>Ecdysozoa</taxon>
        <taxon>Nematoda</taxon>
        <taxon>Chromadorea</taxon>
        <taxon>Rhabditida</taxon>
        <taxon>Tylenchina</taxon>
        <taxon>Panagrolaimomorpha</taxon>
        <taxon>Strongyloidoidea</taxon>
        <taxon>Steinernematidae</taxon>
        <taxon>Steinernema</taxon>
    </lineage>
</organism>
<sequence>MGRAEMCTLEDRRKRSNQLPLQKLLVQPTVAAVNRIAQLALEADSVVVGSQQLASPFDAEAEERLGTNLASLETMKRTPRTNLFPSVELWKKKDMRTRKKKPEKCQGGRKRRLRRYADTSVLLFCAPMQLN</sequence>
<name>A0A1I8AI63_9BILA</name>
<keyword evidence="1" id="KW-1185">Reference proteome</keyword>
<proteinExistence type="predicted"/>
<dbReference type="AlphaFoldDB" id="A0A1I8AI63"/>
<evidence type="ECO:0000313" key="2">
    <source>
        <dbReference type="WBParaSite" id="L893_g5851.t1"/>
    </source>
</evidence>
<protein>
    <submittedName>
        <fullName evidence="2">Uncharacterized protein</fullName>
    </submittedName>
</protein>
<dbReference type="WBParaSite" id="L893_g5851.t1">
    <property type="protein sequence ID" value="L893_g5851.t1"/>
    <property type="gene ID" value="L893_g5851"/>
</dbReference>
<evidence type="ECO:0000313" key="1">
    <source>
        <dbReference type="Proteomes" id="UP000095287"/>
    </source>
</evidence>